<name>A0A0L8GXZ0_OCTBM</name>
<proteinExistence type="predicted"/>
<dbReference type="EMBL" id="KQ419981">
    <property type="protein sequence ID" value="KOF81833.1"/>
    <property type="molecule type" value="Genomic_DNA"/>
</dbReference>
<dbReference type="AlphaFoldDB" id="A0A0L8GXZ0"/>
<protein>
    <submittedName>
        <fullName evidence="1">Uncharacterized protein</fullName>
    </submittedName>
</protein>
<sequence>MLVLFIHVLDSIKKHCRILPSISCNQPHGWLCLSMSLEPAMVNVWNTESGFSHFYLIHSTYTTTSSTIQVNTVPFESFTLYT</sequence>
<reference evidence="1" key="1">
    <citation type="submission" date="2015-07" db="EMBL/GenBank/DDBJ databases">
        <title>MeaNS - Measles Nucleotide Surveillance Program.</title>
        <authorList>
            <person name="Tran T."/>
            <person name="Druce J."/>
        </authorList>
    </citation>
    <scope>NUCLEOTIDE SEQUENCE</scope>
    <source>
        <strain evidence="1">UCB-OBI-ISO-001</strain>
        <tissue evidence="1">Gonad</tissue>
    </source>
</reference>
<evidence type="ECO:0000313" key="1">
    <source>
        <dbReference type="EMBL" id="KOF81833.1"/>
    </source>
</evidence>
<gene>
    <name evidence="1" type="ORF">OCBIM_22026067mg</name>
</gene>
<organism evidence="1">
    <name type="scientific">Octopus bimaculoides</name>
    <name type="common">California two-spotted octopus</name>
    <dbReference type="NCBI Taxonomy" id="37653"/>
    <lineage>
        <taxon>Eukaryota</taxon>
        <taxon>Metazoa</taxon>
        <taxon>Spiralia</taxon>
        <taxon>Lophotrochozoa</taxon>
        <taxon>Mollusca</taxon>
        <taxon>Cephalopoda</taxon>
        <taxon>Coleoidea</taxon>
        <taxon>Octopodiformes</taxon>
        <taxon>Octopoda</taxon>
        <taxon>Incirrata</taxon>
        <taxon>Octopodidae</taxon>
        <taxon>Octopus</taxon>
    </lineage>
</organism>
<accession>A0A0L8GXZ0</accession>